<dbReference type="PROSITE" id="PS50065">
    <property type="entry name" value="HMG_COA_REDUCTASE_4"/>
    <property type="match status" value="1"/>
</dbReference>
<keyword evidence="8" id="KW-1185">Reference proteome</keyword>
<evidence type="ECO:0000256" key="7">
    <source>
        <dbReference type="RuleBase" id="RU361219"/>
    </source>
</evidence>
<dbReference type="AlphaFoldDB" id="A0AAF5D074"/>
<dbReference type="Gene3D" id="3.90.770.10">
    <property type="entry name" value="3-hydroxy-3-methylglutaryl-coenzyme A Reductase, Chain A, domain 2"/>
    <property type="match status" value="1"/>
</dbReference>
<dbReference type="GO" id="GO:0008299">
    <property type="term" value="P:isoprenoid biosynthetic process"/>
    <property type="evidence" value="ECO:0007669"/>
    <property type="project" value="InterPro"/>
</dbReference>
<dbReference type="GO" id="GO:0016126">
    <property type="term" value="P:sterol biosynthetic process"/>
    <property type="evidence" value="ECO:0007669"/>
    <property type="project" value="TreeGrafter"/>
</dbReference>
<dbReference type="GO" id="GO:0005975">
    <property type="term" value="P:carbohydrate metabolic process"/>
    <property type="evidence" value="ECO:0007669"/>
    <property type="project" value="InterPro"/>
</dbReference>
<dbReference type="GO" id="GO:0005789">
    <property type="term" value="C:endoplasmic reticulum membrane"/>
    <property type="evidence" value="ECO:0007669"/>
    <property type="project" value="UniProtKB-SubCell"/>
</dbReference>
<dbReference type="FunFam" id="3.20.20.80:FF:000004">
    <property type="entry name" value="Beta-glucosidase 6-phospho-beta-glucosidase"/>
    <property type="match status" value="1"/>
</dbReference>
<dbReference type="GO" id="GO:0015936">
    <property type="term" value="P:coenzyme A metabolic process"/>
    <property type="evidence" value="ECO:0007669"/>
    <property type="project" value="InterPro"/>
</dbReference>
<dbReference type="Gene3D" id="3.30.70.420">
    <property type="entry name" value="Hydroxymethylglutaryl-CoA reductase, class I/II, NAD/NADP-binding domain"/>
    <property type="match status" value="1"/>
</dbReference>
<dbReference type="NCBIfam" id="TIGR00533">
    <property type="entry name" value="HMG_CoA_R_NADP"/>
    <property type="match status" value="1"/>
</dbReference>
<comment type="subcellular location">
    <subcellularLocation>
        <location evidence="7">Endoplasmic reticulum membrane</location>
        <topology evidence="7">Multi-pass membrane protein</topology>
    </subcellularLocation>
</comment>
<dbReference type="SUPFAM" id="SSF55035">
    <property type="entry name" value="NAD-binding domain of HMG-CoA reductase"/>
    <property type="match status" value="1"/>
</dbReference>
<dbReference type="InterPro" id="IPR023282">
    <property type="entry name" value="HMG_CoA_Rdtase_N"/>
</dbReference>
<sequence length="1042" mass="116563">MATCCIATNTSNFGKWQDELKCSILSYLETVNLDNEGKWRRVVVNDVMKLFANALNVYDVSFDVGDDESLAEDKKSTHSIIDSQVDCDDVIDDVNVSSIVDEIKNGKLKTRELEAKFGHSSAVTIRRRYIEDVTSKSLENLPFVNYDYSIVNGACCENVIGFMPIPTGIAGPLLINNEVMYIPLSTTEGALIASTSRGCRAVTESGGIKSFVIKDGMTRAPVVKFPTITEAFKLKTWIEEEKNFIELKKVFESTSRFAILNKITCDMEGVYIYIRFEASTGDAMGMNMVSKAVHTAMEYVQKFFPNMIIQSLSGNQCVDKKASAINWINGRGKSVVSEAIIKADIVKSVLKTNVDSMVELAKSKLLIGTSTTMTIGGWNAHAANIVAALFLATGQDAAQIVSSSMCLTQMEKTASGDLYISCTMKCIEVGTVGGGTILSPQKNCLRLLNCEGSNIQEPSSNAKKLATVICSTVLAGELSLMAAQCSDDLVRSHLKLNRSSIALSSVPSLNVPINLKNNTNKEDRNNKNLLSEGSSMSSAVVHLNRTYLIKDLPYQLPIENKHLMEDKKVFKKFPDHFLWGTATSAYQIEGGAFDDGKGKSIWDDYVRKKGKIQNDMNGDVSCDSYHKIDEDISILKSLNVSFYRFSISWARIFPSGIGKINEKGVNYYNKLINKLLENNIKPIVTLYHWDLPNSLHFKGGFLNDKIQEWFLEYAEFCFKTFGDRVKTFITFNEPICITLPGYSDGGNELAPGDFQKHSEWTVYQSIYNVLLSHARAVKLYREKYQKIFNGRIGITLGNYGAIPASTNERDIKMAEKAFDVIFGTFAEPIFGENGDYPEFVKKRHLELKDLEGNSETRLRLFNEEEKKLLKGSADFLGYNYYSPYIISEGNDPLSPGNDQFAKDYDFTVGRAPDYPPAGDGWVQNAPDVFKKTLLQINKKYSKIKILITENGCMDMTSEGHTDESRINYISGHINALHEVISEGVNIEGYTYWSLMDNFEWSSGYDFKFGLYKVNFDSDNRERTPKKSAAFYSEIIKNNGLYY</sequence>
<dbReference type="InterPro" id="IPR017853">
    <property type="entry name" value="GH"/>
</dbReference>
<dbReference type="InterPro" id="IPR009029">
    <property type="entry name" value="HMG_CoA_Rdtase_sub-bd_dom_sf"/>
</dbReference>
<dbReference type="PANTHER" id="PTHR10572">
    <property type="entry name" value="3-HYDROXY-3-METHYLGLUTARYL-COENZYME A REDUCTASE"/>
    <property type="match status" value="1"/>
</dbReference>
<dbReference type="InterPro" id="IPR009023">
    <property type="entry name" value="HMG_CoA_Rdtase_NAD(P)-bd_sf"/>
</dbReference>
<dbReference type="FunFam" id="3.30.70.420:FF:000001">
    <property type="entry name" value="3-hydroxy-3-methylglutaryl coenzyme A reductase"/>
    <property type="match status" value="1"/>
</dbReference>
<dbReference type="Gene3D" id="1.10.3270.10">
    <property type="entry name" value="HMGR, N-terminal domain"/>
    <property type="match status" value="1"/>
</dbReference>
<dbReference type="GO" id="GO:0004420">
    <property type="term" value="F:hydroxymethylglutaryl-CoA reductase (NADPH) activity"/>
    <property type="evidence" value="ECO:0007669"/>
    <property type="project" value="UniProtKB-EC"/>
</dbReference>
<dbReference type="GO" id="GO:0005778">
    <property type="term" value="C:peroxisomal membrane"/>
    <property type="evidence" value="ECO:0007669"/>
    <property type="project" value="TreeGrafter"/>
</dbReference>
<comment type="catalytic activity">
    <reaction evidence="7">
        <text>(R)-mevalonate + 2 NADP(+) + CoA = (3S)-3-hydroxy-3-methylglutaryl-CoA + 2 NADPH + 2 H(+)</text>
        <dbReference type="Rhea" id="RHEA:15989"/>
        <dbReference type="ChEBI" id="CHEBI:15378"/>
        <dbReference type="ChEBI" id="CHEBI:36464"/>
        <dbReference type="ChEBI" id="CHEBI:43074"/>
        <dbReference type="ChEBI" id="CHEBI:57287"/>
        <dbReference type="ChEBI" id="CHEBI:57783"/>
        <dbReference type="ChEBI" id="CHEBI:58349"/>
        <dbReference type="EC" id="1.1.1.34"/>
    </reaction>
</comment>
<dbReference type="InterPro" id="IPR033132">
    <property type="entry name" value="GH_1_N_CS"/>
</dbReference>
<keyword evidence="5 7" id="KW-0560">Oxidoreductase</keyword>
<dbReference type="InterPro" id="IPR001360">
    <property type="entry name" value="Glyco_hydro_1"/>
</dbReference>
<dbReference type="InterPro" id="IPR023074">
    <property type="entry name" value="HMG_CoA_Rdtase_cat_sf"/>
</dbReference>
<evidence type="ECO:0000256" key="1">
    <source>
        <dbReference type="ARBA" id="ARBA00005084"/>
    </source>
</evidence>
<dbReference type="InterPro" id="IPR004554">
    <property type="entry name" value="HMG_CoA_Rdtase_eu_arc"/>
</dbReference>
<keyword evidence="4 7" id="KW-0521">NADP</keyword>
<dbReference type="SUPFAM" id="SSF51445">
    <property type="entry name" value="(Trans)glycosidases"/>
    <property type="match status" value="1"/>
</dbReference>
<evidence type="ECO:0000313" key="8">
    <source>
        <dbReference type="Proteomes" id="UP000035681"/>
    </source>
</evidence>
<dbReference type="Proteomes" id="UP000035681">
    <property type="component" value="Unplaced"/>
</dbReference>
<dbReference type="EC" id="1.1.1.34" evidence="7"/>
<dbReference type="GO" id="GO:0004553">
    <property type="term" value="F:hydrolase activity, hydrolyzing O-glycosyl compounds"/>
    <property type="evidence" value="ECO:0007669"/>
    <property type="project" value="InterPro"/>
</dbReference>
<protein>
    <recommendedName>
        <fullName evidence="7">3-hydroxy-3-methylglutaryl coenzyme A reductase</fullName>
        <shortName evidence="7">HMG-CoA reductase</shortName>
        <ecNumber evidence="7">1.1.1.34</ecNumber>
    </recommendedName>
</protein>
<dbReference type="CDD" id="cd00643">
    <property type="entry name" value="HMG-CoA_reductase_classI"/>
    <property type="match status" value="1"/>
</dbReference>
<evidence type="ECO:0000256" key="4">
    <source>
        <dbReference type="ARBA" id="ARBA00022857"/>
    </source>
</evidence>
<evidence type="ECO:0000256" key="2">
    <source>
        <dbReference type="ARBA" id="ARBA00007661"/>
    </source>
</evidence>
<comment type="pathway">
    <text evidence="1 7">Metabolic intermediate biosynthesis; (R)-mevalonate biosynthesis; (R)-mevalonate from acetyl-CoA: step 3/3.</text>
</comment>
<reference evidence="9" key="1">
    <citation type="submission" date="2024-02" db="UniProtKB">
        <authorList>
            <consortium name="WormBaseParasite"/>
        </authorList>
    </citation>
    <scope>IDENTIFICATION</scope>
</reference>
<proteinExistence type="inferred from homology"/>
<evidence type="ECO:0000256" key="5">
    <source>
        <dbReference type="ARBA" id="ARBA00023002"/>
    </source>
</evidence>
<keyword evidence="3" id="KW-0378">Hydrolase</keyword>
<keyword evidence="6" id="KW-0326">Glycosidase</keyword>
<dbReference type="InterPro" id="IPR002202">
    <property type="entry name" value="HMG_CoA_Rdtase"/>
</dbReference>
<dbReference type="PROSITE" id="PS00066">
    <property type="entry name" value="HMG_COA_REDUCTASE_1"/>
    <property type="match status" value="1"/>
</dbReference>
<evidence type="ECO:0000256" key="6">
    <source>
        <dbReference type="ARBA" id="ARBA00023295"/>
    </source>
</evidence>
<dbReference type="PROSITE" id="PS00318">
    <property type="entry name" value="HMG_COA_REDUCTASE_2"/>
    <property type="match status" value="1"/>
</dbReference>
<dbReference type="PROSITE" id="PS00653">
    <property type="entry name" value="GLYCOSYL_HYDROL_F1_2"/>
    <property type="match status" value="1"/>
</dbReference>
<dbReference type="Gene3D" id="3.20.20.80">
    <property type="entry name" value="Glycosidases"/>
    <property type="match status" value="1"/>
</dbReference>
<dbReference type="PANTHER" id="PTHR10572:SF24">
    <property type="entry name" value="3-HYDROXY-3-METHYLGLUTARYL-COENZYME A REDUCTASE"/>
    <property type="match status" value="1"/>
</dbReference>
<name>A0AAF5D074_STRER</name>
<dbReference type="PRINTS" id="PR00071">
    <property type="entry name" value="HMGCOARDTASE"/>
</dbReference>
<dbReference type="InterPro" id="IPR023076">
    <property type="entry name" value="HMG_CoA_Rdtase_CS"/>
</dbReference>
<organism evidence="8 9">
    <name type="scientific">Strongyloides stercoralis</name>
    <name type="common">Threadworm</name>
    <dbReference type="NCBI Taxonomy" id="6248"/>
    <lineage>
        <taxon>Eukaryota</taxon>
        <taxon>Metazoa</taxon>
        <taxon>Ecdysozoa</taxon>
        <taxon>Nematoda</taxon>
        <taxon>Chromadorea</taxon>
        <taxon>Rhabditida</taxon>
        <taxon>Tylenchina</taxon>
        <taxon>Panagrolaimomorpha</taxon>
        <taxon>Strongyloidoidea</taxon>
        <taxon>Strongyloididae</taxon>
        <taxon>Strongyloides</taxon>
    </lineage>
</organism>
<accession>A0AAF5D074</accession>
<evidence type="ECO:0000256" key="3">
    <source>
        <dbReference type="ARBA" id="ARBA00022801"/>
    </source>
</evidence>
<dbReference type="Pfam" id="PF00232">
    <property type="entry name" value="Glyco_hydro_1"/>
    <property type="match status" value="1"/>
</dbReference>
<dbReference type="WBParaSite" id="TCONS_00004431.p1">
    <property type="protein sequence ID" value="TCONS_00004431.p1"/>
    <property type="gene ID" value="XLOC_001845"/>
</dbReference>
<keyword evidence="7" id="KW-0256">Endoplasmic reticulum</keyword>
<comment type="similarity">
    <text evidence="2 7">Belongs to the HMG-CoA reductase family.</text>
</comment>
<evidence type="ECO:0000313" key="9">
    <source>
        <dbReference type="WBParaSite" id="TCONS_00004431.p1"/>
    </source>
</evidence>
<dbReference type="Pfam" id="PF00368">
    <property type="entry name" value="HMG-CoA_red"/>
    <property type="match status" value="1"/>
</dbReference>
<dbReference type="SUPFAM" id="SSF56542">
    <property type="entry name" value="Substrate-binding domain of HMG-CoA reductase"/>
    <property type="match status" value="1"/>
</dbReference>